<organism evidence="2 3">
    <name type="scientific">Morus notabilis</name>
    <dbReference type="NCBI Taxonomy" id="981085"/>
    <lineage>
        <taxon>Eukaryota</taxon>
        <taxon>Viridiplantae</taxon>
        <taxon>Streptophyta</taxon>
        <taxon>Embryophyta</taxon>
        <taxon>Tracheophyta</taxon>
        <taxon>Spermatophyta</taxon>
        <taxon>Magnoliopsida</taxon>
        <taxon>eudicotyledons</taxon>
        <taxon>Gunneridae</taxon>
        <taxon>Pentapetalae</taxon>
        <taxon>rosids</taxon>
        <taxon>fabids</taxon>
        <taxon>Rosales</taxon>
        <taxon>Moraceae</taxon>
        <taxon>Moreae</taxon>
        <taxon>Morus</taxon>
    </lineage>
</organism>
<dbReference type="AlphaFoldDB" id="W9SN34"/>
<accession>W9SN34</accession>
<name>W9SN34_9ROSA</name>
<protein>
    <submittedName>
        <fullName evidence="2">Uncharacterized protein</fullName>
    </submittedName>
</protein>
<feature type="compositionally biased region" description="Acidic residues" evidence="1">
    <location>
        <begin position="67"/>
        <end position="86"/>
    </location>
</feature>
<feature type="compositionally biased region" description="Polar residues" evidence="1">
    <location>
        <begin position="96"/>
        <end position="111"/>
    </location>
</feature>
<evidence type="ECO:0000313" key="3">
    <source>
        <dbReference type="Proteomes" id="UP000030645"/>
    </source>
</evidence>
<evidence type="ECO:0000256" key="1">
    <source>
        <dbReference type="SAM" id="MobiDB-lite"/>
    </source>
</evidence>
<keyword evidence="3" id="KW-1185">Reference proteome</keyword>
<evidence type="ECO:0000313" key="2">
    <source>
        <dbReference type="EMBL" id="EXC67511.1"/>
    </source>
</evidence>
<dbReference type="Proteomes" id="UP000030645">
    <property type="component" value="Unassembled WGS sequence"/>
</dbReference>
<proteinExistence type="predicted"/>
<sequence length="161" mass="17454">MSGVMPSLSPQAPLVGNVSRVATEVSSPIVRASSPAESLLRRGRYKMLARKSVKADVRLCRSRNQSEEEDVKEEAETVLDESEEEAPEVREHAPKDQNTSSTKKRAPSSTKIAGPSLDGGSEREENTSPGLEIHAGVTMEQVDKAVGRISMEEGLTPLRRS</sequence>
<dbReference type="EMBL" id="KE646310">
    <property type="protein sequence ID" value="EXC67511.1"/>
    <property type="molecule type" value="Genomic_DNA"/>
</dbReference>
<dbReference type="KEGG" id="mnt:21383793"/>
<feature type="region of interest" description="Disordered" evidence="1">
    <location>
        <begin position="56"/>
        <end position="139"/>
    </location>
</feature>
<reference evidence="3" key="1">
    <citation type="submission" date="2013-01" db="EMBL/GenBank/DDBJ databases">
        <title>Draft Genome Sequence of a Mulberry Tree, Morus notabilis C.K. Schneid.</title>
        <authorList>
            <person name="He N."/>
            <person name="Zhao S."/>
        </authorList>
    </citation>
    <scope>NUCLEOTIDE SEQUENCE</scope>
</reference>
<gene>
    <name evidence="2" type="ORF">L484_000149</name>
</gene>